<evidence type="ECO:0000256" key="5">
    <source>
        <dbReference type="ARBA" id="ARBA00022729"/>
    </source>
</evidence>
<dbReference type="EC" id="1.14.99.56" evidence="15"/>
<feature type="region of interest" description="Disordered" evidence="16">
    <location>
        <begin position="332"/>
        <end position="359"/>
    </location>
</feature>
<dbReference type="OrthoDB" id="4849160at2759"/>
<evidence type="ECO:0000256" key="12">
    <source>
        <dbReference type="ARBA" id="ARBA00023326"/>
    </source>
</evidence>
<evidence type="ECO:0000256" key="3">
    <source>
        <dbReference type="ARBA" id="ARBA00022525"/>
    </source>
</evidence>
<evidence type="ECO:0000256" key="13">
    <source>
        <dbReference type="ARBA" id="ARBA00044502"/>
    </source>
</evidence>
<dbReference type="InterPro" id="IPR005103">
    <property type="entry name" value="AA9_LPMO"/>
</dbReference>
<dbReference type="GO" id="GO:0005576">
    <property type="term" value="C:extracellular region"/>
    <property type="evidence" value="ECO:0007669"/>
    <property type="project" value="UniProtKB-SubCell"/>
</dbReference>
<sequence length="359" mass="36459">MPSTKTFLSVLAGAASVAAHGHVENIVINGKYFAGYDINTAPYQSDPPVVVGWATDATDNGFVAPDAYGTSDIICHKNAENAKGHAEVAAGDKIFLQWSAWPESHKGPVIDYLASCGDSGCESVDKTSLEFFKIGEKGLIDGSSAPGQYAADELIENSNGWMVQIPEDLASGTYVLRHEIIALHSGGNADGAQNYPQCFNLKVTGSGSKVPDGTLGTSLYKEDDAGILFNIYTTLSTYPIPGPTLIAGASTISQATSAITATGTATEGTGVATGGSAATTAAGSAVETSAAAVTSAAAASSNAAVSSQAAAVTESAAPIVVASSTTAAAAATSTSTTGRCSSRRKTKRSHKRSFTPNQF</sequence>
<evidence type="ECO:0000256" key="7">
    <source>
        <dbReference type="ARBA" id="ARBA00023002"/>
    </source>
</evidence>
<feature type="domain" description="Auxiliary Activity family 9 catalytic" evidence="18">
    <location>
        <begin position="20"/>
        <end position="236"/>
    </location>
</feature>
<dbReference type="InterPro" id="IPR049892">
    <property type="entry name" value="AA9"/>
</dbReference>
<evidence type="ECO:0000256" key="16">
    <source>
        <dbReference type="SAM" id="MobiDB-lite"/>
    </source>
</evidence>
<dbReference type="PANTHER" id="PTHR33353">
    <property type="entry name" value="PUTATIVE (AFU_ORTHOLOGUE AFUA_1G12560)-RELATED"/>
    <property type="match status" value="1"/>
</dbReference>
<keyword evidence="5 17" id="KW-0732">Signal</keyword>
<evidence type="ECO:0000256" key="6">
    <source>
        <dbReference type="ARBA" id="ARBA00023001"/>
    </source>
</evidence>
<dbReference type="GO" id="GO:0004497">
    <property type="term" value="F:monooxygenase activity"/>
    <property type="evidence" value="ECO:0007669"/>
    <property type="project" value="UniProtKB-KW"/>
</dbReference>
<keyword evidence="3" id="KW-0964">Secreted</keyword>
<accession>A0A9P9AHK7</accession>
<evidence type="ECO:0000256" key="1">
    <source>
        <dbReference type="ARBA" id="ARBA00001973"/>
    </source>
</evidence>
<evidence type="ECO:0000256" key="9">
    <source>
        <dbReference type="ARBA" id="ARBA00023033"/>
    </source>
</evidence>
<dbReference type="GO" id="GO:0016787">
    <property type="term" value="F:hydrolase activity"/>
    <property type="evidence" value="ECO:0007669"/>
    <property type="project" value="UniProtKB-KW"/>
</dbReference>
<evidence type="ECO:0000313" key="20">
    <source>
        <dbReference type="Proteomes" id="UP000777438"/>
    </source>
</evidence>
<evidence type="ECO:0000256" key="11">
    <source>
        <dbReference type="ARBA" id="ARBA00023277"/>
    </source>
</evidence>
<comment type="catalytic activity">
    <reaction evidence="14">
        <text>[(1-&gt;4)-beta-D-glucosyl]n+m + reduced acceptor + O2 = 4-dehydro-beta-D-glucosyl-[(1-&gt;4)-beta-D-glucosyl]n-1 + [(1-&gt;4)-beta-D-glucosyl]m + acceptor + H2O.</text>
        <dbReference type="EC" id="1.14.99.56"/>
    </reaction>
</comment>
<evidence type="ECO:0000256" key="14">
    <source>
        <dbReference type="ARBA" id="ARBA00045077"/>
    </source>
</evidence>
<evidence type="ECO:0000256" key="2">
    <source>
        <dbReference type="ARBA" id="ARBA00004613"/>
    </source>
</evidence>
<keyword evidence="10" id="KW-1015">Disulfide bond</keyword>
<organism evidence="19 20">
    <name type="scientific">Thelonectria olida</name>
    <dbReference type="NCBI Taxonomy" id="1576542"/>
    <lineage>
        <taxon>Eukaryota</taxon>
        <taxon>Fungi</taxon>
        <taxon>Dikarya</taxon>
        <taxon>Ascomycota</taxon>
        <taxon>Pezizomycotina</taxon>
        <taxon>Sordariomycetes</taxon>
        <taxon>Hypocreomycetidae</taxon>
        <taxon>Hypocreales</taxon>
        <taxon>Nectriaceae</taxon>
        <taxon>Thelonectria</taxon>
    </lineage>
</organism>
<protein>
    <recommendedName>
        <fullName evidence="15">lytic cellulose monooxygenase (C4-dehydrogenating)</fullName>
        <ecNumber evidence="15">1.14.99.56</ecNumber>
    </recommendedName>
</protein>
<feature type="compositionally biased region" description="Basic residues" evidence="16">
    <location>
        <begin position="341"/>
        <end position="353"/>
    </location>
</feature>
<dbReference type="GO" id="GO:0030245">
    <property type="term" value="P:cellulose catabolic process"/>
    <property type="evidence" value="ECO:0007669"/>
    <property type="project" value="UniProtKB-KW"/>
</dbReference>
<feature type="chain" id="PRO_5040442073" description="lytic cellulose monooxygenase (C4-dehydrogenating)" evidence="17">
    <location>
        <begin position="20"/>
        <end position="359"/>
    </location>
</feature>
<keyword evidence="11" id="KW-0119">Carbohydrate metabolism</keyword>
<evidence type="ECO:0000256" key="10">
    <source>
        <dbReference type="ARBA" id="ARBA00023157"/>
    </source>
</evidence>
<comment type="similarity">
    <text evidence="13">Belongs to the polysaccharide monooxygenase AA9 family.</text>
</comment>
<evidence type="ECO:0000256" key="17">
    <source>
        <dbReference type="SAM" id="SignalP"/>
    </source>
</evidence>
<dbReference type="PANTHER" id="PTHR33353:SF36">
    <property type="entry name" value="ENDO-BETA-1,4-GLUCANASE D"/>
    <property type="match status" value="1"/>
</dbReference>
<reference evidence="19 20" key="1">
    <citation type="journal article" date="2021" name="Nat. Commun.">
        <title>Genetic determinants of endophytism in the Arabidopsis root mycobiome.</title>
        <authorList>
            <person name="Mesny F."/>
            <person name="Miyauchi S."/>
            <person name="Thiergart T."/>
            <person name="Pickel B."/>
            <person name="Atanasova L."/>
            <person name="Karlsson M."/>
            <person name="Huettel B."/>
            <person name="Barry K.W."/>
            <person name="Haridas S."/>
            <person name="Chen C."/>
            <person name="Bauer D."/>
            <person name="Andreopoulos W."/>
            <person name="Pangilinan J."/>
            <person name="LaButti K."/>
            <person name="Riley R."/>
            <person name="Lipzen A."/>
            <person name="Clum A."/>
            <person name="Drula E."/>
            <person name="Henrissat B."/>
            <person name="Kohler A."/>
            <person name="Grigoriev I.V."/>
            <person name="Martin F.M."/>
            <person name="Hacquard S."/>
        </authorList>
    </citation>
    <scope>NUCLEOTIDE SEQUENCE [LARGE SCALE GENOMIC DNA]</scope>
    <source>
        <strain evidence="19 20">MPI-CAGE-CH-0241</strain>
    </source>
</reference>
<keyword evidence="7" id="KW-0560">Oxidoreductase</keyword>
<proteinExistence type="inferred from homology"/>
<dbReference type="GO" id="GO:0046872">
    <property type="term" value="F:metal ion binding"/>
    <property type="evidence" value="ECO:0007669"/>
    <property type="project" value="UniProtKB-KW"/>
</dbReference>
<evidence type="ECO:0000256" key="15">
    <source>
        <dbReference type="ARBA" id="ARBA00047174"/>
    </source>
</evidence>
<feature type="signal peptide" evidence="17">
    <location>
        <begin position="1"/>
        <end position="19"/>
    </location>
</feature>
<evidence type="ECO:0000256" key="4">
    <source>
        <dbReference type="ARBA" id="ARBA00022723"/>
    </source>
</evidence>
<keyword evidence="20" id="KW-1185">Reference proteome</keyword>
<comment type="subcellular location">
    <subcellularLocation>
        <location evidence="2">Secreted</location>
    </subcellularLocation>
</comment>
<dbReference type="Proteomes" id="UP000777438">
    <property type="component" value="Unassembled WGS sequence"/>
</dbReference>
<keyword evidence="4" id="KW-0479">Metal-binding</keyword>
<comment type="cofactor">
    <cofactor evidence="1">
        <name>Cu(2+)</name>
        <dbReference type="ChEBI" id="CHEBI:29036"/>
    </cofactor>
</comment>
<dbReference type="CDD" id="cd21175">
    <property type="entry name" value="LPMO_AA9"/>
    <property type="match status" value="1"/>
</dbReference>
<dbReference type="Pfam" id="PF03443">
    <property type="entry name" value="AA9"/>
    <property type="match status" value="1"/>
</dbReference>
<name>A0A9P9AHK7_9HYPO</name>
<gene>
    <name evidence="19" type="ORF">B0T10DRAFT_144012</name>
</gene>
<dbReference type="EMBL" id="JAGPYM010000026">
    <property type="protein sequence ID" value="KAH6880416.1"/>
    <property type="molecule type" value="Genomic_DNA"/>
</dbReference>
<keyword evidence="6" id="KW-0136">Cellulose degradation</keyword>
<keyword evidence="8" id="KW-0186">Copper</keyword>
<dbReference type="Gene3D" id="2.70.50.70">
    <property type="match status" value="1"/>
</dbReference>
<keyword evidence="9" id="KW-0503">Monooxygenase</keyword>
<evidence type="ECO:0000259" key="18">
    <source>
        <dbReference type="Pfam" id="PF03443"/>
    </source>
</evidence>
<evidence type="ECO:0000313" key="19">
    <source>
        <dbReference type="EMBL" id="KAH6880416.1"/>
    </source>
</evidence>
<keyword evidence="12" id="KW-0624">Polysaccharide degradation</keyword>
<comment type="caution">
    <text evidence="19">The sequence shown here is derived from an EMBL/GenBank/DDBJ whole genome shotgun (WGS) entry which is preliminary data.</text>
</comment>
<evidence type="ECO:0000256" key="8">
    <source>
        <dbReference type="ARBA" id="ARBA00023008"/>
    </source>
</evidence>
<keyword evidence="19" id="KW-0378">Hydrolase</keyword>
<dbReference type="AlphaFoldDB" id="A0A9P9AHK7"/>